<gene>
    <name evidence="2" type="ORF">MTR67_050928</name>
</gene>
<reference evidence="2" key="1">
    <citation type="submission" date="2023-08" db="EMBL/GenBank/DDBJ databases">
        <title>A de novo genome assembly of Solanum verrucosum Schlechtendal, a Mexican diploid species geographically isolated from the other diploid A-genome species in potato relatives.</title>
        <authorList>
            <person name="Hosaka K."/>
        </authorList>
    </citation>
    <scope>NUCLEOTIDE SEQUENCE</scope>
    <source>
        <tissue evidence="2">Young leaves</tissue>
    </source>
</reference>
<evidence type="ECO:0000256" key="1">
    <source>
        <dbReference type="SAM" id="MobiDB-lite"/>
    </source>
</evidence>
<evidence type="ECO:0000313" key="2">
    <source>
        <dbReference type="EMBL" id="WMV57543.1"/>
    </source>
</evidence>
<keyword evidence="3" id="KW-1185">Reference proteome</keyword>
<feature type="region of interest" description="Disordered" evidence="1">
    <location>
        <begin position="1"/>
        <end position="25"/>
    </location>
</feature>
<accession>A0AAF1A1N3</accession>
<dbReference type="EMBL" id="CP133623">
    <property type="protein sequence ID" value="WMV57543.1"/>
    <property type="molecule type" value="Genomic_DNA"/>
</dbReference>
<organism evidence="2 3">
    <name type="scientific">Solanum verrucosum</name>
    <dbReference type="NCBI Taxonomy" id="315347"/>
    <lineage>
        <taxon>Eukaryota</taxon>
        <taxon>Viridiplantae</taxon>
        <taxon>Streptophyta</taxon>
        <taxon>Embryophyta</taxon>
        <taxon>Tracheophyta</taxon>
        <taxon>Spermatophyta</taxon>
        <taxon>Magnoliopsida</taxon>
        <taxon>eudicotyledons</taxon>
        <taxon>Gunneridae</taxon>
        <taxon>Pentapetalae</taxon>
        <taxon>asterids</taxon>
        <taxon>lamiids</taxon>
        <taxon>Solanales</taxon>
        <taxon>Solanaceae</taxon>
        <taxon>Solanoideae</taxon>
        <taxon>Solaneae</taxon>
        <taxon>Solanum</taxon>
    </lineage>
</organism>
<protein>
    <submittedName>
        <fullName evidence="2">Uncharacterized protein</fullName>
    </submittedName>
</protein>
<sequence>MQVTNVEAGHHRTGACFSGSEQSCG</sequence>
<dbReference type="AlphaFoldDB" id="A0AAF1A1N3"/>
<dbReference type="Proteomes" id="UP001234989">
    <property type="component" value="Chromosome 12"/>
</dbReference>
<name>A0AAF1A1N3_SOLVR</name>
<evidence type="ECO:0000313" key="3">
    <source>
        <dbReference type="Proteomes" id="UP001234989"/>
    </source>
</evidence>
<proteinExistence type="predicted"/>